<gene>
    <name evidence="1" type="ORF">THAOC_32962</name>
</gene>
<dbReference type="Proteomes" id="UP000266841">
    <property type="component" value="Unassembled WGS sequence"/>
</dbReference>
<comment type="caution">
    <text evidence="1">The sequence shown here is derived from an EMBL/GenBank/DDBJ whole genome shotgun (WGS) entry which is preliminary data.</text>
</comment>
<evidence type="ECO:0000313" key="1">
    <source>
        <dbReference type="EMBL" id="EJK48256.1"/>
    </source>
</evidence>
<protein>
    <submittedName>
        <fullName evidence="1">Uncharacterized protein</fullName>
    </submittedName>
</protein>
<evidence type="ECO:0000313" key="2">
    <source>
        <dbReference type="Proteomes" id="UP000266841"/>
    </source>
</evidence>
<dbReference type="AlphaFoldDB" id="K0RH84"/>
<sequence length="87" mass="9294">MHAYAPISIAPTAHSPLTHTDSKNRNRLLIMFGSSLSIGSDILDIGTSKFDRRNDSRAVGSGAMIPQLALGEPGQFDVPNVADVSMR</sequence>
<reference evidence="1 2" key="1">
    <citation type="journal article" date="2012" name="Genome Biol.">
        <title>Genome and low-iron response of an oceanic diatom adapted to chronic iron limitation.</title>
        <authorList>
            <person name="Lommer M."/>
            <person name="Specht M."/>
            <person name="Roy A.S."/>
            <person name="Kraemer L."/>
            <person name="Andreson R."/>
            <person name="Gutowska M.A."/>
            <person name="Wolf J."/>
            <person name="Bergner S.V."/>
            <person name="Schilhabel M.B."/>
            <person name="Klostermeier U.C."/>
            <person name="Beiko R.G."/>
            <person name="Rosenstiel P."/>
            <person name="Hippler M."/>
            <person name="Laroche J."/>
        </authorList>
    </citation>
    <scope>NUCLEOTIDE SEQUENCE [LARGE SCALE GENOMIC DNA]</scope>
    <source>
        <strain evidence="1 2">CCMP1005</strain>
    </source>
</reference>
<proteinExistence type="predicted"/>
<name>K0RH84_THAOC</name>
<dbReference type="EMBL" id="AGNL01046076">
    <property type="protein sequence ID" value="EJK48256.1"/>
    <property type="molecule type" value="Genomic_DNA"/>
</dbReference>
<organism evidence="1 2">
    <name type="scientific">Thalassiosira oceanica</name>
    <name type="common">Marine diatom</name>
    <dbReference type="NCBI Taxonomy" id="159749"/>
    <lineage>
        <taxon>Eukaryota</taxon>
        <taxon>Sar</taxon>
        <taxon>Stramenopiles</taxon>
        <taxon>Ochrophyta</taxon>
        <taxon>Bacillariophyta</taxon>
        <taxon>Coscinodiscophyceae</taxon>
        <taxon>Thalassiosirophycidae</taxon>
        <taxon>Thalassiosirales</taxon>
        <taxon>Thalassiosiraceae</taxon>
        <taxon>Thalassiosira</taxon>
    </lineage>
</organism>
<keyword evidence="2" id="KW-1185">Reference proteome</keyword>
<accession>K0RH84</accession>